<dbReference type="EMBL" id="SLXA01000017">
    <property type="protein sequence ID" value="TCO82486.1"/>
    <property type="molecule type" value="Genomic_DNA"/>
</dbReference>
<dbReference type="Proteomes" id="UP000295711">
    <property type="component" value="Unassembled WGS sequence"/>
</dbReference>
<dbReference type="Pfam" id="PF09579">
    <property type="entry name" value="Spore_YtfJ"/>
    <property type="match status" value="1"/>
</dbReference>
<reference evidence="1 2" key="1">
    <citation type="submission" date="2019-03" db="EMBL/GenBank/DDBJ databases">
        <title>Genomic Encyclopedia of Type Strains, Phase IV (KMG-IV): sequencing the most valuable type-strain genomes for metagenomic binning, comparative biology and taxonomic classification.</title>
        <authorList>
            <person name="Goeker M."/>
        </authorList>
    </citation>
    <scope>NUCLEOTIDE SEQUENCE [LARGE SCALE GENOMIC DNA]</scope>
    <source>
        <strain evidence="1 2">DSM 28559</strain>
    </source>
</reference>
<dbReference type="OrthoDB" id="1711150at2"/>
<comment type="caution">
    <text evidence="1">The sequence shown here is derived from an EMBL/GenBank/DDBJ whole genome shotgun (WGS) entry which is preliminary data.</text>
</comment>
<organism evidence="1 2">
    <name type="scientific">Frisingicoccus caecimuris</name>
    <dbReference type="NCBI Taxonomy" id="1796636"/>
    <lineage>
        <taxon>Bacteria</taxon>
        <taxon>Bacillati</taxon>
        <taxon>Bacillota</taxon>
        <taxon>Clostridia</taxon>
        <taxon>Lachnospirales</taxon>
        <taxon>Lachnospiraceae</taxon>
        <taxon>Frisingicoccus</taxon>
    </lineage>
</organism>
<accession>A0A4R2LHE8</accession>
<dbReference type="InterPro" id="IPR014229">
    <property type="entry name" value="Spore_YtfJ"/>
</dbReference>
<evidence type="ECO:0000313" key="2">
    <source>
        <dbReference type="Proteomes" id="UP000295711"/>
    </source>
</evidence>
<dbReference type="PANTHER" id="PTHR39162">
    <property type="entry name" value="GLL3345 PROTEIN"/>
    <property type="match status" value="1"/>
</dbReference>
<dbReference type="RefSeq" id="WP_132093912.1">
    <property type="nucleotide sequence ID" value="NZ_JANKAQ010000005.1"/>
</dbReference>
<proteinExistence type="predicted"/>
<gene>
    <name evidence="1" type="ORF">EV212_11716</name>
</gene>
<dbReference type="AlphaFoldDB" id="A0A4R2LHE8"/>
<dbReference type="PANTHER" id="PTHR39162:SF1">
    <property type="entry name" value="SPORULATION PROTEIN YTFJ"/>
    <property type="match status" value="1"/>
</dbReference>
<name>A0A4R2LHE8_9FIRM</name>
<sequence length="132" mass="13949">MAVNTFSTSVQSLFDGMNGILSTKSVVGEPITVNDTIIIPLVDVSFGMGTGSTASDSKKKDASAGGLGCSMDPCAVLVIRGDVVRIIPVESHQSPFMKLIDMVPDIMNRFAKGDPMDDVKVAEQVNTIVEDN</sequence>
<protein>
    <submittedName>
        <fullName evidence="1">Putative spore protein YtfJ</fullName>
    </submittedName>
</protein>
<keyword evidence="2" id="KW-1185">Reference proteome</keyword>
<evidence type="ECO:0000313" key="1">
    <source>
        <dbReference type="EMBL" id="TCO82486.1"/>
    </source>
</evidence>